<name>A0A2M7QD76_9BACT</name>
<dbReference type="EMBL" id="PFLF01000047">
    <property type="protein sequence ID" value="PIY69161.1"/>
    <property type="molecule type" value="Genomic_DNA"/>
</dbReference>
<dbReference type="AlphaFoldDB" id="A0A2M7QD76"/>
<evidence type="ECO:0000256" key="1">
    <source>
        <dbReference type="ARBA" id="ARBA00010364"/>
    </source>
</evidence>
<comment type="similarity">
    <text evidence="1">Belongs to the UPF0235 family.</text>
</comment>
<evidence type="ECO:0000313" key="3">
    <source>
        <dbReference type="Proteomes" id="UP000230108"/>
    </source>
</evidence>
<dbReference type="NCBIfam" id="TIGR00251">
    <property type="entry name" value="DUF167 family protein"/>
    <property type="match status" value="1"/>
</dbReference>
<dbReference type="Pfam" id="PF02594">
    <property type="entry name" value="DUF167"/>
    <property type="match status" value="1"/>
</dbReference>
<dbReference type="Gene3D" id="3.30.1200.10">
    <property type="entry name" value="YggU-like"/>
    <property type="match status" value="1"/>
</dbReference>
<proteinExistence type="inferred from homology"/>
<protein>
    <submittedName>
        <fullName evidence="2">Uncharacterized protein</fullName>
    </submittedName>
</protein>
<reference evidence="3" key="1">
    <citation type="submission" date="2017-09" db="EMBL/GenBank/DDBJ databases">
        <title>Depth-based differentiation of microbial function through sediment-hosted aquifers and enrichment of novel symbionts in the deep terrestrial subsurface.</title>
        <authorList>
            <person name="Probst A.J."/>
            <person name="Ladd B."/>
            <person name="Jarett J.K."/>
            <person name="Geller-Mcgrath D.E."/>
            <person name="Sieber C.M.K."/>
            <person name="Emerson J.B."/>
            <person name="Anantharaman K."/>
            <person name="Thomas B.C."/>
            <person name="Malmstrom R."/>
            <person name="Stieglmeier M."/>
            <person name="Klingl A."/>
            <person name="Woyke T."/>
            <person name="Ryan C.M."/>
            <person name="Banfield J.F."/>
        </authorList>
    </citation>
    <scope>NUCLEOTIDE SEQUENCE [LARGE SCALE GENOMIC DNA]</scope>
</reference>
<dbReference type="InterPro" id="IPR003746">
    <property type="entry name" value="DUF167"/>
</dbReference>
<comment type="caution">
    <text evidence="2">The sequence shown here is derived from an EMBL/GenBank/DDBJ whole genome shotgun (WGS) entry which is preliminary data.</text>
</comment>
<dbReference type="PANTHER" id="PTHR13420:SF7">
    <property type="entry name" value="UPF0235 PROTEIN C15ORF40"/>
    <property type="match status" value="1"/>
</dbReference>
<evidence type="ECO:0000313" key="2">
    <source>
        <dbReference type="EMBL" id="PIY69161.1"/>
    </source>
</evidence>
<sequence length="74" mass="8482">MRIFVTVKPGKREDKIVKIDNNHYVVYTKAKPIDGKANTAVISLLSKYFIILKSCIIFRSGQKSRTKIIEIKVD</sequence>
<dbReference type="GO" id="GO:0005737">
    <property type="term" value="C:cytoplasm"/>
    <property type="evidence" value="ECO:0007669"/>
    <property type="project" value="TreeGrafter"/>
</dbReference>
<dbReference type="InterPro" id="IPR036591">
    <property type="entry name" value="YggU-like_sf"/>
</dbReference>
<dbReference type="SUPFAM" id="SSF69786">
    <property type="entry name" value="YggU-like"/>
    <property type="match status" value="1"/>
</dbReference>
<dbReference type="SMART" id="SM01152">
    <property type="entry name" value="DUF167"/>
    <property type="match status" value="1"/>
</dbReference>
<accession>A0A2M7QD76</accession>
<gene>
    <name evidence="2" type="ORF">COY90_02130</name>
</gene>
<organism evidence="2 3">
    <name type="scientific">Candidatus Roizmanbacteria bacterium CG_4_10_14_0_8_um_filter_39_9</name>
    <dbReference type="NCBI Taxonomy" id="1974829"/>
    <lineage>
        <taxon>Bacteria</taxon>
        <taxon>Candidatus Roizmaniibacteriota</taxon>
    </lineage>
</organism>
<dbReference type="PANTHER" id="PTHR13420">
    <property type="entry name" value="UPF0235 PROTEIN C15ORF40"/>
    <property type="match status" value="1"/>
</dbReference>
<dbReference type="Proteomes" id="UP000230108">
    <property type="component" value="Unassembled WGS sequence"/>
</dbReference>